<dbReference type="Proteomes" id="UP001187192">
    <property type="component" value="Unassembled WGS sequence"/>
</dbReference>
<dbReference type="CDD" id="cd03784">
    <property type="entry name" value="GT1_Gtf-like"/>
    <property type="match status" value="1"/>
</dbReference>
<dbReference type="Gramene" id="FCD_00002064-RA">
    <property type="protein sequence ID" value="FCD_00002064-RA:cds"/>
    <property type="gene ID" value="FCD_00002064"/>
</dbReference>
<dbReference type="Gene3D" id="3.40.50.2000">
    <property type="entry name" value="Glycogen Phosphorylase B"/>
    <property type="match status" value="2"/>
</dbReference>
<dbReference type="AlphaFoldDB" id="A0AA87YUE9"/>
<keyword evidence="2 4" id="KW-0328">Glycosyltransferase</keyword>
<gene>
    <name evidence="6" type="ORF">TIFTF001_000272</name>
</gene>
<evidence type="ECO:0000256" key="1">
    <source>
        <dbReference type="ARBA" id="ARBA00009995"/>
    </source>
</evidence>
<evidence type="ECO:0000256" key="2">
    <source>
        <dbReference type="ARBA" id="ARBA00022676"/>
    </source>
</evidence>
<comment type="caution">
    <text evidence="6">The sequence shown here is derived from an EMBL/GenBank/DDBJ whole genome shotgun (WGS) entry which is preliminary data.</text>
</comment>
<dbReference type="SUPFAM" id="SSF53756">
    <property type="entry name" value="UDP-Glycosyltransferase/glycogen phosphorylase"/>
    <property type="match status" value="1"/>
</dbReference>
<dbReference type="PANTHER" id="PTHR48048">
    <property type="entry name" value="GLYCOSYLTRANSFERASE"/>
    <property type="match status" value="1"/>
</dbReference>
<dbReference type="GO" id="GO:0035251">
    <property type="term" value="F:UDP-glucosyltransferase activity"/>
    <property type="evidence" value="ECO:0007669"/>
    <property type="project" value="InterPro"/>
</dbReference>
<dbReference type="Pfam" id="PF00201">
    <property type="entry name" value="UDPGT"/>
    <property type="match status" value="1"/>
</dbReference>
<reference evidence="6" key="1">
    <citation type="submission" date="2023-07" db="EMBL/GenBank/DDBJ databases">
        <title>draft genome sequence of fig (Ficus carica).</title>
        <authorList>
            <person name="Takahashi T."/>
            <person name="Nishimura K."/>
        </authorList>
    </citation>
    <scope>NUCLEOTIDE SEQUENCE</scope>
</reference>
<evidence type="ECO:0000256" key="5">
    <source>
        <dbReference type="RuleBase" id="RU362057"/>
    </source>
</evidence>
<evidence type="ECO:0000313" key="6">
    <source>
        <dbReference type="EMBL" id="GMN23789.1"/>
    </source>
</evidence>
<accession>A0AA87YUE9</accession>
<dbReference type="InterPro" id="IPR050481">
    <property type="entry name" value="UDP-glycosyltransf_plant"/>
</dbReference>
<keyword evidence="3 4" id="KW-0808">Transferase</keyword>
<dbReference type="EC" id="2.4.1.-" evidence="5"/>
<evidence type="ECO:0000256" key="3">
    <source>
        <dbReference type="ARBA" id="ARBA00022679"/>
    </source>
</evidence>
<comment type="similarity">
    <text evidence="1 4">Belongs to the UDP-glycosyltransferase family.</text>
</comment>
<keyword evidence="7" id="KW-1185">Reference proteome</keyword>
<organism evidence="6 7">
    <name type="scientific">Ficus carica</name>
    <name type="common">Common fig</name>
    <dbReference type="NCBI Taxonomy" id="3494"/>
    <lineage>
        <taxon>Eukaryota</taxon>
        <taxon>Viridiplantae</taxon>
        <taxon>Streptophyta</taxon>
        <taxon>Embryophyta</taxon>
        <taxon>Tracheophyta</taxon>
        <taxon>Spermatophyta</taxon>
        <taxon>Magnoliopsida</taxon>
        <taxon>eudicotyledons</taxon>
        <taxon>Gunneridae</taxon>
        <taxon>Pentapetalae</taxon>
        <taxon>rosids</taxon>
        <taxon>fabids</taxon>
        <taxon>Rosales</taxon>
        <taxon>Moraceae</taxon>
        <taxon>Ficeae</taxon>
        <taxon>Ficus</taxon>
    </lineage>
</organism>
<dbReference type="InterPro" id="IPR002213">
    <property type="entry name" value="UDP_glucos_trans"/>
</dbReference>
<dbReference type="InterPro" id="IPR035595">
    <property type="entry name" value="UDP_glycos_trans_CS"/>
</dbReference>
<dbReference type="PROSITE" id="PS00375">
    <property type="entry name" value="UDPGT"/>
    <property type="match status" value="1"/>
</dbReference>
<dbReference type="FunFam" id="3.40.50.2000:FF:000056">
    <property type="entry name" value="Glycosyltransferase"/>
    <property type="match status" value="1"/>
</dbReference>
<dbReference type="EMBL" id="BTGU01000001">
    <property type="protein sequence ID" value="GMN23789.1"/>
    <property type="molecule type" value="Genomic_DNA"/>
</dbReference>
<sequence>MNKSELVFVSPPAFSHMVATIELSKRLINKDDRVLVTILCMKAASNPVLESLIKSLVGSETRIKLIDLPQIDPPPPELMLKSKERYICANIENHIPHVRNTLKNLVSSHSNSHSNTRVSGLVLDFVCMSLLDVANELGLPCYMFLTCSLGFLSVMLHLPTHHDLIGAEFKDSDPDVTITGLANPVPARVLPLALFNKDGGYTAFLELARRFRKTKGILVNSFVELESHDAVRSLRSDGKTPPIYMVGPIVDLKGPPHPSMDQAQDENIMKWLDKQPDSSVLFICFGSSGQDFGASQLREIAFAVERSGYRFLWILRSRQKLTKSSTPEDITLPEGFLERTKGRGMICKWAPQVKVLAHKAVGGFVSHCGWNSILESLWCGVPIATWPFYAEQQLNAFEMVRELGLAVELRLDYRMDGGGDVMAEEIEIAVRRLMDGESELRKKVKERSKMARNALAEGGSSFNALGQLIKDVIARSE</sequence>
<evidence type="ECO:0000313" key="7">
    <source>
        <dbReference type="Proteomes" id="UP001187192"/>
    </source>
</evidence>
<dbReference type="FunFam" id="3.40.50.2000:FF:000080">
    <property type="entry name" value="Glycosyltransferase"/>
    <property type="match status" value="1"/>
</dbReference>
<evidence type="ECO:0000256" key="4">
    <source>
        <dbReference type="RuleBase" id="RU003718"/>
    </source>
</evidence>
<name>A0AA87YUE9_FICCA</name>
<protein>
    <recommendedName>
        <fullName evidence="5">Glycosyltransferase</fullName>
        <ecNumber evidence="5">2.4.1.-</ecNumber>
    </recommendedName>
</protein>
<dbReference type="PANTHER" id="PTHR48048:SF83">
    <property type="entry name" value="GLYCOSYLTRANSFERASE"/>
    <property type="match status" value="1"/>
</dbReference>
<proteinExistence type="inferred from homology"/>